<dbReference type="OrthoDB" id="8037134at2759"/>
<protein>
    <submittedName>
        <fullName evidence="2">Uncharacterized protein</fullName>
    </submittedName>
</protein>
<sequence length="556" mass="63339">MSQSIVQAEVSNLFSTLKRKRQNEEHIEPSAEVNACFTNSAFSSTPKKIIARRRTPIVAKSDVMQNACMEVKSISEIAKSTLEKKIITDAQVQNPYEVQRKPPKKKKRETEIIEACFENPALNLEVPEKQFNPYEVLRDVPTKVNKSNCFVNAALNLRIEDMSTTRNPFEIQRYPNVPETSEEAGVENPGLEDAQATSTELKISLPFKPTLGCRIDFSNIPIEQLTPSKLLAEKLIFSPVLQQPKRSLDSASEDSSMDIGKELDRYQLELENSINEAKMRKAIEPCLETKSTELIKLNINVEQKITFNQRLEEIAEEDEEKENEDTPELLLETSTVNECTKVSCITLTGKLPVQRVESELNEVEEIKHEDVAYASDSEEEDVDFKTPAPFVRAYHRPVASHFTAGSKESLHSNSSNDSNSDNKKSSSVRNIIRKSLRKLMHPHKEDDTSDKETHLLGNDAEVKKNQYHSAYKIIRNSLRRKTPKTTQLEESTTKAEISIIDTTERTMKLRAELLPNEGMERKHTLRNSLRRSTREIGQHLMKTVFHKNQEAYELGK</sequence>
<reference evidence="2" key="1">
    <citation type="submission" date="2013-07" db="EMBL/GenBank/DDBJ databases">
        <authorList>
            <person name="Geib S."/>
        </authorList>
    </citation>
    <scope>NUCLEOTIDE SEQUENCE</scope>
</reference>
<evidence type="ECO:0000313" key="2">
    <source>
        <dbReference type="EMBL" id="JAB87108.1"/>
    </source>
</evidence>
<proteinExistence type="evidence at transcript level"/>
<name>W8ARB6_CERCA</name>
<reference evidence="2" key="2">
    <citation type="journal article" date="2014" name="BMC Genomics">
        <title>A genomic perspective to assessing quality of mass-reared SIT flies used in Mediterranean fruit fly (Ceratitis capitata) eradication in California.</title>
        <authorList>
            <person name="Calla B."/>
            <person name="Hall B."/>
            <person name="Hou S."/>
            <person name="Geib S.M."/>
        </authorList>
    </citation>
    <scope>NUCLEOTIDE SEQUENCE</scope>
</reference>
<organism evidence="2">
    <name type="scientific">Ceratitis capitata</name>
    <name type="common">Mediterranean fruit fly</name>
    <name type="synonym">Tephritis capitata</name>
    <dbReference type="NCBI Taxonomy" id="7213"/>
    <lineage>
        <taxon>Eukaryota</taxon>
        <taxon>Metazoa</taxon>
        <taxon>Ecdysozoa</taxon>
        <taxon>Arthropoda</taxon>
        <taxon>Hexapoda</taxon>
        <taxon>Insecta</taxon>
        <taxon>Pterygota</taxon>
        <taxon>Neoptera</taxon>
        <taxon>Endopterygota</taxon>
        <taxon>Diptera</taxon>
        <taxon>Brachycera</taxon>
        <taxon>Muscomorpha</taxon>
        <taxon>Tephritoidea</taxon>
        <taxon>Tephritidae</taxon>
        <taxon>Ceratitis</taxon>
        <taxon>Ceratitis</taxon>
    </lineage>
</organism>
<dbReference type="EMBL" id="GAMC01019447">
    <property type="protein sequence ID" value="JAB87108.1"/>
    <property type="molecule type" value="mRNA"/>
</dbReference>
<dbReference type="AlphaFoldDB" id="W8ARB6"/>
<evidence type="ECO:0000256" key="1">
    <source>
        <dbReference type="SAM" id="MobiDB-lite"/>
    </source>
</evidence>
<feature type="region of interest" description="Disordered" evidence="1">
    <location>
        <begin position="405"/>
        <end position="429"/>
    </location>
</feature>
<accession>W8ARB6</accession>